<gene>
    <name evidence="2" type="ORF">DIU77_03975</name>
</gene>
<evidence type="ECO:0000313" key="2">
    <source>
        <dbReference type="EMBL" id="PZN00307.1"/>
    </source>
</evidence>
<name>A0A2W4LX98_9PSEU</name>
<feature type="region of interest" description="Disordered" evidence="1">
    <location>
        <begin position="40"/>
        <end position="89"/>
    </location>
</feature>
<feature type="compositionally biased region" description="Low complexity" evidence="1">
    <location>
        <begin position="54"/>
        <end position="63"/>
    </location>
</feature>
<proteinExistence type="predicted"/>
<feature type="compositionally biased region" description="Low complexity" evidence="1">
    <location>
        <begin position="70"/>
        <end position="79"/>
    </location>
</feature>
<evidence type="ECO:0000256" key="1">
    <source>
        <dbReference type="SAM" id="MobiDB-lite"/>
    </source>
</evidence>
<dbReference type="EMBL" id="QGUI01000095">
    <property type="protein sequence ID" value="PZN00307.1"/>
    <property type="molecule type" value="Genomic_DNA"/>
</dbReference>
<sequence>MTGRRSPPSSTRRTTSCWIARPGRRNDRCGRCLAGGLRGARRAAARPVGDQRPGRGPACRPAGGAAGVSAAHPRSCPARPARRGGRRQPIARAVGVGVVPAGADPAELVVGADRRRRRHRRAGSPARAAGGMG</sequence>
<organism evidence="2">
    <name type="scientific">Thermocrispum agreste</name>
    <dbReference type="NCBI Taxonomy" id="37925"/>
    <lineage>
        <taxon>Bacteria</taxon>
        <taxon>Bacillati</taxon>
        <taxon>Actinomycetota</taxon>
        <taxon>Actinomycetes</taxon>
        <taxon>Pseudonocardiales</taxon>
        <taxon>Pseudonocardiaceae</taxon>
        <taxon>Thermocrispum</taxon>
    </lineage>
</organism>
<reference evidence="2" key="1">
    <citation type="submission" date="2018-05" db="EMBL/GenBank/DDBJ databases">
        <authorList>
            <person name="Lanie J.A."/>
            <person name="Ng W.-L."/>
            <person name="Kazmierczak K.M."/>
            <person name="Andrzejewski T.M."/>
            <person name="Davidsen T.M."/>
            <person name="Wayne K.J."/>
            <person name="Tettelin H."/>
            <person name="Glass J.I."/>
            <person name="Rusch D."/>
            <person name="Podicherti R."/>
            <person name="Tsui H.-C.T."/>
            <person name="Winkler M.E."/>
        </authorList>
    </citation>
    <scope>NUCLEOTIDE SEQUENCE</scope>
    <source>
        <strain evidence="2">ZC4RG45</strain>
    </source>
</reference>
<comment type="caution">
    <text evidence="2">The sequence shown here is derived from an EMBL/GenBank/DDBJ whole genome shotgun (WGS) entry which is preliminary data.</text>
</comment>
<accession>A0A2W4LX98</accession>
<feature type="region of interest" description="Disordered" evidence="1">
    <location>
        <begin position="110"/>
        <end position="133"/>
    </location>
</feature>
<dbReference type="AlphaFoldDB" id="A0A2W4LX98"/>
<feature type="compositionally biased region" description="Low complexity" evidence="1">
    <location>
        <begin position="123"/>
        <end position="133"/>
    </location>
</feature>
<protein>
    <submittedName>
        <fullName evidence="2">Uncharacterized protein</fullName>
    </submittedName>
</protein>